<comment type="caution">
    <text evidence="6">Lacks conserved residue(s) required for the propagation of feature annotation.</text>
</comment>
<comment type="similarity">
    <text evidence="6">Belongs to the azoreductase type 1 family.</text>
</comment>
<dbReference type="EMBL" id="FZOU01000004">
    <property type="protein sequence ID" value="SNT11232.1"/>
    <property type="molecule type" value="Genomic_DNA"/>
</dbReference>
<comment type="catalytic activity">
    <reaction evidence="6">
        <text>2 a quinone + NADH + H(+) = 2 a 1,4-benzosemiquinone + NAD(+)</text>
        <dbReference type="Rhea" id="RHEA:65952"/>
        <dbReference type="ChEBI" id="CHEBI:15378"/>
        <dbReference type="ChEBI" id="CHEBI:57540"/>
        <dbReference type="ChEBI" id="CHEBI:57945"/>
        <dbReference type="ChEBI" id="CHEBI:132124"/>
        <dbReference type="ChEBI" id="CHEBI:134225"/>
    </reaction>
</comment>
<comment type="catalytic activity">
    <reaction evidence="5">
        <text>N,N-dimethyl-1,4-phenylenediamine + anthranilate + 2 NAD(+) = 2-(4-dimethylaminophenyl)diazenylbenzoate + 2 NADH + 2 H(+)</text>
        <dbReference type="Rhea" id="RHEA:55872"/>
        <dbReference type="ChEBI" id="CHEBI:15378"/>
        <dbReference type="ChEBI" id="CHEBI:15783"/>
        <dbReference type="ChEBI" id="CHEBI:16567"/>
        <dbReference type="ChEBI" id="CHEBI:57540"/>
        <dbReference type="ChEBI" id="CHEBI:57945"/>
        <dbReference type="ChEBI" id="CHEBI:71579"/>
        <dbReference type="EC" id="1.7.1.17"/>
    </reaction>
    <physiologicalReaction direction="right-to-left" evidence="5">
        <dbReference type="Rhea" id="RHEA:55874"/>
    </physiologicalReaction>
</comment>
<accession>A0A239K0K3</accession>
<evidence type="ECO:0000256" key="6">
    <source>
        <dbReference type="HAMAP-Rule" id="MF_01216"/>
    </source>
</evidence>
<dbReference type="PANTHER" id="PTHR43741:SF4">
    <property type="entry name" value="FMN-DEPENDENT NADH:QUINONE OXIDOREDUCTASE"/>
    <property type="match status" value="1"/>
</dbReference>
<evidence type="ECO:0000256" key="4">
    <source>
        <dbReference type="ARBA" id="ARBA00023027"/>
    </source>
</evidence>
<protein>
    <recommendedName>
        <fullName evidence="6">FMN dependent NADH:quinone oxidoreductase</fullName>
        <ecNumber evidence="6">1.6.5.-</ecNumber>
    </recommendedName>
    <alternativeName>
        <fullName evidence="6">Azo-dye reductase</fullName>
    </alternativeName>
    <alternativeName>
        <fullName evidence="6">FMN-dependent NADH-azo compound oxidoreductase</fullName>
    </alternativeName>
    <alternativeName>
        <fullName evidence="6">FMN-dependent NADH-azoreductase</fullName>
        <ecNumber evidence="6">1.7.1.17</ecNumber>
    </alternativeName>
</protein>
<dbReference type="SUPFAM" id="SSF52218">
    <property type="entry name" value="Flavoproteins"/>
    <property type="match status" value="1"/>
</dbReference>
<name>A0A239K0K3_9BACT</name>
<organism evidence="8 9">
    <name type="scientific">Granulicella rosea</name>
    <dbReference type="NCBI Taxonomy" id="474952"/>
    <lineage>
        <taxon>Bacteria</taxon>
        <taxon>Pseudomonadati</taxon>
        <taxon>Acidobacteriota</taxon>
        <taxon>Terriglobia</taxon>
        <taxon>Terriglobales</taxon>
        <taxon>Acidobacteriaceae</taxon>
        <taxon>Granulicella</taxon>
    </lineage>
</organism>
<evidence type="ECO:0000256" key="3">
    <source>
        <dbReference type="ARBA" id="ARBA00023002"/>
    </source>
</evidence>
<dbReference type="Pfam" id="PF02525">
    <property type="entry name" value="Flavodoxin_2"/>
    <property type="match status" value="1"/>
</dbReference>
<feature type="binding site" evidence="6">
    <location>
        <position position="10"/>
    </location>
    <ligand>
        <name>FMN</name>
        <dbReference type="ChEBI" id="CHEBI:58210"/>
    </ligand>
</feature>
<dbReference type="PANTHER" id="PTHR43741">
    <property type="entry name" value="FMN-DEPENDENT NADH-AZOREDUCTASE 1"/>
    <property type="match status" value="1"/>
</dbReference>
<reference evidence="8 9" key="1">
    <citation type="submission" date="2017-06" db="EMBL/GenBank/DDBJ databases">
        <authorList>
            <person name="Kim H.J."/>
            <person name="Triplett B.A."/>
        </authorList>
    </citation>
    <scope>NUCLEOTIDE SEQUENCE [LARGE SCALE GENOMIC DNA]</scope>
    <source>
        <strain evidence="8 9">DSM 18704</strain>
    </source>
</reference>
<gene>
    <name evidence="6" type="primary">azoR</name>
    <name evidence="8" type="ORF">SAMN05421770_104220</name>
</gene>
<comment type="cofactor">
    <cofactor evidence="6">
        <name>FMN</name>
        <dbReference type="ChEBI" id="CHEBI:58210"/>
    </cofactor>
    <text evidence="6">Binds 1 FMN per subunit.</text>
</comment>
<feature type="binding site" evidence="6">
    <location>
        <begin position="16"/>
        <end position="18"/>
    </location>
    <ligand>
        <name>FMN</name>
        <dbReference type="ChEBI" id="CHEBI:58210"/>
    </ligand>
</feature>
<keyword evidence="4 6" id="KW-0520">NAD</keyword>
<dbReference type="InterPro" id="IPR003680">
    <property type="entry name" value="Flavodoxin_fold"/>
</dbReference>
<dbReference type="AlphaFoldDB" id="A0A239K0K3"/>
<dbReference type="GO" id="GO:0016652">
    <property type="term" value="F:oxidoreductase activity, acting on NAD(P)H as acceptor"/>
    <property type="evidence" value="ECO:0007669"/>
    <property type="project" value="UniProtKB-UniRule"/>
</dbReference>
<keyword evidence="2 6" id="KW-0288">FMN</keyword>
<dbReference type="GO" id="GO:0010181">
    <property type="term" value="F:FMN binding"/>
    <property type="evidence" value="ECO:0007669"/>
    <property type="project" value="UniProtKB-UniRule"/>
</dbReference>
<dbReference type="OrthoDB" id="9805013at2"/>
<proteinExistence type="inferred from homology"/>
<comment type="function">
    <text evidence="6">Also exhibits azoreductase activity. Catalyzes the reductive cleavage of the azo bond in aromatic azo compounds to the corresponding amines.</text>
</comment>
<dbReference type="EC" id="1.7.1.17" evidence="6"/>
<dbReference type="GO" id="GO:0009055">
    <property type="term" value="F:electron transfer activity"/>
    <property type="evidence" value="ECO:0007669"/>
    <property type="project" value="UniProtKB-UniRule"/>
</dbReference>
<evidence type="ECO:0000313" key="9">
    <source>
        <dbReference type="Proteomes" id="UP000198356"/>
    </source>
</evidence>
<comment type="function">
    <text evidence="6">Quinone reductase that provides resistance to thiol-specific stress caused by electrophilic quinones.</text>
</comment>
<feature type="domain" description="Flavodoxin-like fold" evidence="7">
    <location>
        <begin position="3"/>
        <end position="199"/>
    </location>
</feature>
<sequence length="213" mass="23278">MHTLLHVDSSPLYGQSVSRELTSAFVAEWKSAHPEGTVVYRDLSATSIPPLNADWLGAAFTPSEARTPQQEQLLACSDSLIAELEQAKEYVIGVPMHNYSVPSVMKLWIDQITRVGKTFSHAGGTQKGLLHGKKATFIIATGSIHDRRTESPSFNFVETYLEALFDFLGLTDMAFITVIGTGVLNHGQDRNAFLAPHLQAVKAQAQVSSHMKA</sequence>
<keyword evidence="9" id="KW-1185">Reference proteome</keyword>
<dbReference type="InterPro" id="IPR029039">
    <property type="entry name" value="Flavoprotein-like_sf"/>
</dbReference>
<evidence type="ECO:0000256" key="1">
    <source>
        <dbReference type="ARBA" id="ARBA00022630"/>
    </source>
</evidence>
<evidence type="ECO:0000256" key="2">
    <source>
        <dbReference type="ARBA" id="ARBA00022643"/>
    </source>
</evidence>
<keyword evidence="3 6" id="KW-0560">Oxidoreductase</keyword>
<dbReference type="Proteomes" id="UP000198356">
    <property type="component" value="Unassembled WGS sequence"/>
</dbReference>
<dbReference type="GO" id="GO:0016655">
    <property type="term" value="F:oxidoreductase activity, acting on NAD(P)H, quinone or similar compound as acceptor"/>
    <property type="evidence" value="ECO:0007669"/>
    <property type="project" value="InterPro"/>
</dbReference>
<evidence type="ECO:0000313" key="8">
    <source>
        <dbReference type="EMBL" id="SNT11232.1"/>
    </source>
</evidence>
<dbReference type="HAMAP" id="MF_01216">
    <property type="entry name" value="Azoreductase_type1"/>
    <property type="match status" value="1"/>
</dbReference>
<dbReference type="EC" id="1.6.5.-" evidence="6"/>
<dbReference type="Gene3D" id="3.40.50.360">
    <property type="match status" value="1"/>
</dbReference>
<dbReference type="InterPro" id="IPR050104">
    <property type="entry name" value="FMN-dep_NADH:Q_OxRdtase_AzoR1"/>
</dbReference>
<keyword evidence="1 6" id="KW-0285">Flavoprotein</keyword>
<dbReference type="RefSeq" id="WP_089408880.1">
    <property type="nucleotide sequence ID" value="NZ_FZOU01000004.1"/>
</dbReference>
<dbReference type="InterPro" id="IPR023048">
    <property type="entry name" value="NADH:quinone_OxRdtase_FMN_depd"/>
</dbReference>
<evidence type="ECO:0000259" key="7">
    <source>
        <dbReference type="Pfam" id="PF02525"/>
    </source>
</evidence>
<evidence type="ECO:0000256" key="5">
    <source>
        <dbReference type="ARBA" id="ARBA00048542"/>
    </source>
</evidence>
<comment type="subunit">
    <text evidence="6">Homodimer.</text>
</comment>